<dbReference type="RefSeq" id="WP_311369469.1">
    <property type="nucleotide sequence ID" value="NZ_JAVRHX010000004.1"/>
</dbReference>
<evidence type="ECO:0000313" key="1">
    <source>
        <dbReference type="EMBL" id="MDT0595953.1"/>
    </source>
</evidence>
<dbReference type="InterPro" id="IPR010319">
    <property type="entry name" value="Transglutaminase-like_Cys_pept"/>
</dbReference>
<evidence type="ECO:0000313" key="2">
    <source>
        <dbReference type="Proteomes" id="UP001253545"/>
    </source>
</evidence>
<dbReference type="Gene3D" id="3.10.620.30">
    <property type="match status" value="1"/>
</dbReference>
<proteinExistence type="predicted"/>
<dbReference type="PANTHER" id="PTHR39327:SF1">
    <property type="entry name" value="BLR5470 PROTEIN"/>
    <property type="match status" value="1"/>
</dbReference>
<dbReference type="PANTHER" id="PTHR39327">
    <property type="match status" value="1"/>
</dbReference>
<protein>
    <submittedName>
        <fullName evidence="1">Transglutaminase-like cysteine peptidase</fullName>
    </submittedName>
</protein>
<dbReference type="Pfam" id="PF06035">
    <property type="entry name" value="Peptidase_C93"/>
    <property type="match status" value="1"/>
</dbReference>
<keyword evidence="2" id="KW-1185">Reference proteome</keyword>
<comment type="caution">
    <text evidence="1">The sequence shown here is derived from an EMBL/GenBank/DDBJ whole genome shotgun (WGS) entry which is preliminary data.</text>
</comment>
<dbReference type="Proteomes" id="UP001253545">
    <property type="component" value="Unassembled WGS sequence"/>
</dbReference>
<gene>
    <name evidence="1" type="ORF">RM552_13945</name>
</gene>
<reference evidence="1 2" key="1">
    <citation type="submission" date="2023-09" db="EMBL/GenBank/DDBJ databases">
        <authorList>
            <person name="Rey-Velasco X."/>
        </authorList>
    </citation>
    <scope>NUCLEOTIDE SEQUENCE [LARGE SCALE GENOMIC DNA]</scope>
    <source>
        <strain evidence="1 2">P117</strain>
    </source>
</reference>
<accession>A0ABU2ZTI9</accession>
<name>A0ABU2ZTI9_9ALTE</name>
<sequence>MALNFSHKIMFALMLTCLFVSVFSNIEFSEQVFANMREKYDAQAEQRARDWQRLILANQNVPIEDKLYEANKFFNRMSFEDDIKHWGKVDYWATPLEFLGKDAGDCEDFTIAKYFTLLEMGVENTKLKLMYVTATRPRQAHMVLAYYETPSSIPLVLDNLNKRILLASQRRDLIPIYSFNGEGLWEAKEQGRGRQLQKGGNNKLWADVNSRMQQGF</sequence>
<organism evidence="1 2">
    <name type="scientific">Glaciecola petra</name>
    <dbReference type="NCBI Taxonomy" id="3075602"/>
    <lineage>
        <taxon>Bacteria</taxon>
        <taxon>Pseudomonadati</taxon>
        <taxon>Pseudomonadota</taxon>
        <taxon>Gammaproteobacteria</taxon>
        <taxon>Alteromonadales</taxon>
        <taxon>Alteromonadaceae</taxon>
        <taxon>Glaciecola</taxon>
    </lineage>
</organism>
<dbReference type="EMBL" id="JAVRHX010000004">
    <property type="protein sequence ID" value="MDT0595953.1"/>
    <property type="molecule type" value="Genomic_DNA"/>
</dbReference>